<dbReference type="OrthoDB" id="428111at2759"/>
<keyword evidence="4" id="KW-0677">Repeat</keyword>
<keyword evidence="8" id="KW-1015">Disulfide bond</keyword>
<evidence type="ECO:0000313" key="15">
    <source>
        <dbReference type="Proteomes" id="UP000054843"/>
    </source>
</evidence>
<dbReference type="InterPro" id="IPR003598">
    <property type="entry name" value="Ig_sub2"/>
</dbReference>
<feature type="domain" description="Fibronectin type-III" evidence="13">
    <location>
        <begin position="695"/>
        <end position="805"/>
    </location>
</feature>
<dbReference type="SMART" id="SM00409">
    <property type="entry name" value="IG"/>
    <property type="match status" value="5"/>
</dbReference>
<reference evidence="14 15" key="1">
    <citation type="submission" date="2015-01" db="EMBL/GenBank/DDBJ databases">
        <title>Evolution of Trichinella species and genotypes.</title>
        <authorList>
            <person name="Korhonen P.K."/>
            <person name="Edoardo P."/>
            <person name="Giuseppe L.R."/>
            <person name="Gasser R.B."/>
        </authorList>
    </citation>
    <scope>NUCLEOTIDE SEQUENCE [LARGE SCALE GENOMIC DNA]</scope>
    <source>
        <strain evidence="14">ISS1980</strain>
    </source>
</reference>
<dbReference type="FunFam" id="2.60.40.10:FF:000107">
    <property type="entry name" value="Myosin, light chain kinase a"/>
    <property type="match status" value="1"/>
</dbReference>
<dbReference type="InterPro" id="IPR009138">
    <property type="entry name" value="Neural_cell_adh"/>
</dbReference>
<evidence type="ECO:0000256" key="5">
    <source>
        <dbReference type="ARBA" id="ARBA00022889"/>
    </source>
</evidence>
<dbReference type="GO" id="GO:0050808">
    <property type="term" value="P:synapse organization"/>
    <property type="evidence" value="ECO:0007669"/>
    <property type="project" value="TreeGrafter"/>
</dbReference>
<feature type="transmembrane region" description="Helical" evidence="11">
    <location>
        <begin position="812"/>
        <end position="832"/>
    </location>
</feature>
<dbReference type="AlphaFoldDB" id="A0A0V1N1W2"/>
<dbReference type="InterPro" id="IPR036179">
    <property type="entry name" value="Ig-like_dom_sf"/>
</dbReference>
<evidence type="ECO:0000313" key="14">
    <source>
        <dbReference type="EMBL" id="KRZ77824.1"/>
    </source>
</evidence>
<feature type="domain" description="Fibronectin type-III" evidence="13">
    <location>
        <begin position="589"/>
        <end position="694"/>
    </location>
</feature>
<dbReference type="PANTHER" id="PTHR45080:SF8">
    <property type="entry name" value="IG-LIKE DOMAIN-CONTAINING PROTEIN"/>
    <property type="match status" value="1"/>
</dbReference>
<dbReference type="GO" id="GO:0030424">
    <property type="term" value="C:axon"/>
    <property type="evidence" value="ECO:0007669"/>
    <property type="project" value="TreeGrafter"/>
</dbReference>
<dbReference type="InterPro" id="IPR013783">
    <property type="entry name" value="Ig-like_fold"/>
</dbReference>
<evidence type="ECO:0000256" key="11">
    <source>
        <dbReference type="SAM" id="Phobius"/>
    </source>
</evidence>
<gene>
    <name evidence="14" type="primary">Ncam1</name>
    <name evidence="14" type="ORF">T10_7303</name>
</gene>
<keyword evidence="6 11" id="KW-1133">Transmembrane helix</keyword>
<dbReference type="PRINTS" id="PR01838">
    <property type="entry name" value="NCAMFAMILY"/>
</dbReference>
<protein>
    <submittedName>
        <fullName evidence="14">Neural cell adhesion molecule 1</fullName>
    </submittedName>
</protein>
<proteinExistence type="predicted"/>
<accession>A0A0V1N1W2</accession>
<evidence type="ECO:0000256" key="10">
    <source>
        <dbReference type="ARBA" id="ARBA00023319"/>
    </source>
</evidence>
<sequence>MNHHEQQSLSSTSIFSHFHTTDTTNKKSNRILQMTANSDGSWGLERRICGDRLVQYSQLGAFGVLDAAGCKALFFQSSMSYVRCALLFYFCTVVVAVYGVHLELNPRTLQNRKTGENFAVQCKIKDASPADVLGHPKWFHAMPTGADQPISSTGRVGVKQIDSFTSNLLFTKAERSDEGTYKCIAQTTGGNVLAQSIDLKLYEKIQFFDTPTTQHPRDGSDAVIVCHVKADPPASILWFRNDQLITEESERKYKLLNGNSELLIPTFSVERDNGIYRCEAIQEETGDFQSLEITVEAYVKPEITFISPSMEVFEKSQAHLLCTATGTPRPEISWLKGGHRIASDKKYEINPQSGEMVINDVDSEDAGIYTCQAENSVESTTDTVNLDVFLMPKVVPMSNVEVKKGDNMELLCKFSGGKPMSVVWKHKDMIFEEPVDGFESNLPERYAVHAEEDSLTLHVFQLELNDSGVFECVATNKAGSDSASLTVNPPVITKSNEGIVRAVNGQEVTLFCEASAMPQPTWTWLSSSGSELFTDETKYFVNTSVNQLSSSLRVVMSDIQDYGRYACKADNGVGETAFHSIDVVQIRQPPKPELMFENQHPNYASILIPNYAGLDAKEQPLLVVFEVVKESNFVENDFNWDSSDVVQTDLTFDSTSYNVRGLTPMTKYVFRVHAKNEAGSSEYAEASYETVKPRIPEAPTFKPFQDGNQCSPASCVIEWDEPNDGGSDILGYDIQYQSLGSLDGQSTMAVDENRWVVADTVPPNEQFIILRNLDPTSAYMVRIKARNDEGDSNWEQTFFETTAEMWTSTASITAGGIVAIVFFVLLIIFIIVDVSCYYINHCGLLMCVCVNLCGKTPPDVKAKEIALEEGQISSDEKKPLKDALQNQTDDKNDVMEETLMYGHKNEEKKNTNNNNNNNIAFSSSVIYYTEAFFLRKKNLYHTIIIIFNMIFQMLFVSHHHHLFP</sequence>
<keyword evidence="3" id="KW-0732">Signal</keyword>
<dbReference type="InterPro" id="IPR013098">
    <property type="entry name" value="Ig_I-set"/>
</dbReference>
<keyword evidence="2 11" id="KW-0812">Transmembrane</keyword>
<dbReference type="InterPro" id="IPR007110">
    <property type="entry name" value="Ig-like_dom"/>
</dbReference>
<name>A0A0V1N1W2_9BILA</name>
<evidence type="ECO:0000259" key="13">
    <source>
        <dbReference type="PROSITE" id="PS50853"/>
    </source>
</evidence>
<dbReference type="GO" id="GO:0007156">
    <property type="term" value="P:homophilic cell adhesion via plasma membrane adhesion molecules"/>
    <property type="evidence" value="ECO:0007669"/>
    <property type="project" value="TreeGrafter"/>
</dbReference>
<organism evidence="14 15">
    <name type="scientific">Trichinella papuae</name>
    <dbReference type="NCBI Taxonomy" id="268474"/>
    <lineage>
        <taxon>Eukaryota</taxon>
        <taxon>Metazoa</taxon>
        <taxon>Ecdysozoa</taxon>
        <taxon>Nematoda</taxon>
        <taxon>Enoplea</taxon>
        <taxon>Dorylaimia</taxon>
        <taxon>Trichinellida</taxon>
        <taxon>Trichinellidae</taxon>
        <taxon>Trichinella</taxon>
    </lineage>
</organism>
<comment type="subcellular location">
    <subcellularLocation>
        <location evidence="1">Membrane</location>
        <topology evidence="1">Single-pass membrane protein</topology>
    </subcellularLocation>
</comment>
<feature type="domain" description="Ig-like" evidence="12">
    <location>
        <begin position="205"/>
        <end position="294"/>
    </location>
</feature>
<dbReference type="STRING" id="268474.A0A0V1N1W2"/>
<feature type="domain" description="Ig-like" evidence="12">
    <location>
        <begin position="489"/>
        <end position="584"/>
    </location>
</feature>
<evidence type="ECO:0000256" key="9">
    <source>
        <dbReference type="ARBA" id="ARBA00023180"/>
    </source>
</evidence>
<dbReference type="SUPFAM" id="SSF49265">
    <property type="entry name" value="Fibronectin type III"/>
    <property type="match status" value="1"/>
</dbReference>
<dbReference type="Gene3D" id="2.60.40.10">
    <property type="entry name" value="Immunoglobulins"/>
    <property type="match status" value="7"/>
</dbReference>
<evidence type="ECO:0000256" key="3">
    <source>
        <dbReference type="ARBA" id="ARBA00022729"/>
    </source>
</evidence>
<dbReference type="InterPro" id="IPR003961">
    <property type="entry name" value="FN3_dom"/>
</dbReference>
<dbReference type="SMART" id="SM00408">
    <property type="entry name" value="IGc2"/>
    <property type="match status" value="5"/>
</dbReference>
<keyword evidence="7 11" id="KW-0472">Membrane</keyword>
<dbReference type="GO" id="GO:0043025">
    <property type="term" value="C:neuronal cell body"/>
    <property type="evidence" value="ECO:0007669"/>
    <property type="project" value="TreeGrafter"/>
</dbReference>
<feature type="non-terminal residue" evidence="14">
    <location>
        <position position="964"/>
    </location>
</feature>
<feature type="domain" description="Ig-like" evidence="12">
    <location>
        <begin position="392"/>
        <end position="488"/>
    </location>
</feature>
<feature type="transmembrane region" description="Helical" evidence="11">
    <location>
        <begin position="81"/>
        <end position="100"/>
    </location>
</feature>
<keyword evidence="9" id="KW-0325">Glycoprotein</keyword>
<dbReference type="InterPro" id="IPR050958">
    <property type="entry name" value="Cell_Adh-Cytoskel_Orgn"/>
</dbReference>
<dbReference type="CDD" id="cd00096">
    <property type="entry name" value="Ig"/>
    <property type="match status" value="2"/>
</dbReference>
<evidence type="ECO:0000256" key="2">
    <source>
        <dbReference type="ARBA" id="ARBA00022692"/>
    </source>
</evidence>
<feature type="transmembrane region" description="Helical" evidence="11">
    <location>
        <begin position="939"/>
        <end position="958"/>
    </location>
</feature>
<dbReference type="SMART" id="SM00060">
    <property type="entry name" value="FN3"/>
    <property type="match status" value="2"/>
</dbReference>
<keyword evidence="5" id="KW-0130">Cell adhesion</keyword>
<dbReference type="EMBL" id="JYDO01000016">
    <property type="protein sequence ID" value="KRZ77824.1"/>
    <property type="molecule type" value="Genomic_DNA"/>
</dbReference>
<dbReference type="SUPFAM" id="SSF48726">
    <property type="entry name" value="Immunoglobulin"/>
    <property type="match status" value="5"/>
</dbReference>
<dbReference type="InterPro" id="IPR003599">
    <property type="entry name" value="Ig_sub"/>
</dbReference>
<evidence type="ECO:0000256" key="7">
    <source>
        <dbReference type="ARBA" id="ARBA00023136"/>
    </source>
</evidence>
<evidence type="ECO:0000256" key="1">
    <source>
        <dbReference type="ARBA" id="ARBA00004167"/>
    </source>
</evidence>
<dbReference type="InterPro" id="IPR036116">
    <property type="entry name" value="FN3_sf"/>
</dbReference>
<dbReference type="GO" id="GO:0008046">
    <property type="term" value="F:axon guidance receptor activity"/>
    <property type="evidence" value="ECO:0007669"/>
    <property type="project" value="TreeGrafter"/>
</dbReference>
<dbReference type="Pfam" id="PF07679">
    <property type="entry name" value="I-set"/>
    <property type="match status" value="3"/>
</dbReference>
<evidence type="ECO:0000256" key="8">
    <source>
        <dbReference type="ARBA" id="ARBA00023157"/>
    </source>
</evidence>
<evidence type="ECO:0000256" key="6">
    <source>
        <dbReference type="ARBA" id="ARBA00022989"/>
    </source>
</evidence>
<comment type="caution">
    <text evidence="14">The sequence shown here is derived from an EMBL/GenBank/DDBJ whole genome shotgun (WGS) entry which is preliminary data.</text>
</comment>
<dbReference type="PROSITE" id="PS50853">
    <property type="entry name" value="FN3"/>
    <property type="match status" value="2"/>
</dbReference>
<evidence type="ECO:0000259" key="12">
    <source>
        <dbReference type="PROSITE" id="PS50835"/>
    </source>
</evidence>
<dbReference type="CDD" id="cd00063">
    <property type="entry name" value="FN3"/>
    <property type="match status" value="2"/>
</dbReference>
<dbReference type="Pfam" id="PF13927">
    <property type="entry name" value="Ig_3"/>
    <property type="match status" value="2"/>
</dbReference>
<feature type="domain" description="Ig-like" evidence="12">
    <location>
        <begin position="301"/>
        <end position="387"/>
    </location>
</feature>
<dbReference type="PROSITE" id="PS50835">
    <property type="entry name" value="IG_LIKE"/>
    <property type="match status" value="5"/>
</dbReference>
<dbReference type="Pfam" id="PF00041">
    <property type="entry name" value="fn3"/>
    <property type="match status" value="2"/>
</dbReference>
<keyword evidence="15" id="KW-1185">Reference proteome</keyword>
<feature type="domain" description="Ig-like" evidence="12">
    <location>
        <begin position="115"/>
        <end position="200"/>
    </location>
</feature>
<keyword evidence="10" id="KW-0393">Immunoglobulin domain</keyword>
<dbReference type="PANTHER" id="PTHR45080">
    <property type="entry name" value="CONTACTIN 5"/>
    <property type="match status" value="1"/>
</dbReference>
<evidence type="ECO:0000256" key="4">
    <source>
        <dbReference type="ARBA" id="ARBA00022737"/>
    </source>
</evidence>
<dbReference type="GO" id="GO:0005886">
    <property type="term" value="C:plasma membrane"/>
    <property type="evidence" value="ECO:0007669"/>
    <property type="project" value="TreeGrafter"/>
</dbReference>
<dbReference type="Proteomes" id="UP000054843">
    <property type="component" value="Unassembled WGS sequence"/>
</dbReference>